<gene>
    <name evidence="2" type="ORF">GCM10009751_09340</name>
</gene>
<dbReference type="PANTHER" id="PTHR34849:SF3">
    <property type="entry name" value="SSR2962 PROTEIN"/>
    <property type="match status" value="1"/>
</dbReference>
<dbReference type="Gene3D" id="1.10.10.10">
    <property type="entry name" value="Winged helix-like DNA-binding domain superfamily/Winged helix DNA-binding domain"/>
    <property type="match status" value="1"/>
</dbReference>
<organism evidence="2 3">
    <name type="scientific">Myceligenerans crystallogenes</name>
    <dbReference type="NCBI Taxonomy" id="316335"/>
    <lineage>
        <taxon>Bacteria</taxon>
        <taxon>Bacillati</taxon>
        <taxon>Actinomycetota</taxon>
        <taxon>Actinomycetes</taxon>
        <taxon>Micrococcales</taxon>
        <taxon>Promicromonosporaceae</taxon>
        <taxon>Myceligenerans</taxon>
    </lineage>
</organism>
<dbReference type="Proteomes" id="UP001501094">
    <property type="component" value="Unassembled WGS sequence"/>
</dbReference>
<reference evidence="2 3" key="1">
    <citation type="journal article" date="2019" name="Int. J. Syst. Evol. Microbiol.">
        <title>The Global Catalogue of Microorganisms (GCM) 10K type strain sequencing project: providing services to taxonomists for standard genome sequencing and annotation.</title>
        <authorList>
            <consortium name="The Broad Institute Genomics Platform"/>
            <consortium name="The Broad Institute Genome Sequencing Center for Infectious Disease"/>
            <person name="Wu L."/>
            <person name="Ma J."/>
        </authorList>
    </citation>
    <scope>NUCLEOTIDE SEQUENCE [LARGE SCALE GENOMIC DNA]</scope>
    <source>
        <strain evidence="2 3">JCM 14326</strain>
    </source>
</reference>
<name>A0ABN2N796_9MICO</name>
<dbReference type="SUPFAM" id="SSF46689">
    <property type="entry name" value="Homeodomain-like"/>
    <property type="match status" value="1"/>
</dbReference>
<dbReference type="InterPro" id="IPR036388">
    <property type="entry name" value="WH-like_DNA-bd_sf"/>
</dbReference>
<dbReference type="EMBL" id="BAAANL010000002">
    <property type="protein sequence ID" value="GAA1854734.1"/>
    <property type="molecule type" value="Genomic_DNA"/>
</dbReference>
<dbReference type="InterPro" id="IPR007367">
    <property type="entry name" value="DUF433"/>
</dbReference>
<feature type="region of interest" description="Disordered" evidence="1">
    <location>
        <begin position="134"/>
        <end position="153"/>
    </location>
</feature>
<dbReference type="InterPro" id="IPR009057">
    <property type="entry name" value="Homeodomain-like_sf"/>
</dbReference>
<evidence type="ECO:0008006" key="4">
    <source>
        <dbReference type="Google" id="ProtNLM"/>
    </source>
</evidence>
<evidence type="ECO:0000313" key="3">
    <source>
        <dbReference type="Proteomes" id="UP001501094"/>
    </source>
</evidence>
<keyword evidence="3" id="KW-1185">Reference proteome</keyword>
<dbReference type="PANTHER" id="PTHR34849">
    <property type="entry name" value="SSL5025 PROTEIN"/>
    <property type="match status" value="1"/>
</dbReference>
<sequence length="153" mass="16283">MGVIKPLALAHFRRPGTSSSAPRIHGVKYCSVRGPTIRCEAGAVRTKHHSRDGIVAYHGGMSRLERITSDSQVCHGKPVIRGLRIPVVTVLELMAGGMTPEELLEDFPDLTREDLLAALEYGALMAGGQVAVPLNEGTPPPSGGHVSVLTSNR</sequence>
<accession>A0ABN2N796</accession>
<evidence type="ECO:0000256" key="1">
    <source>
        <dbReference type="SAM" id="MobiDB-lite"/>
    </source>
</evidence>
<evidence type="ECO:0000313" key="2">
    <source>
        <dbReference type="EMBL" id="GAA1854734.1"/>
    </source>
</evidence>
<comment type="caution">
    <text evidence="2">The sequence shown here is derived from an EMBL/GenBank/DDBJ whole genome shotgun (WGS) entry which is preliminary data.</text>
</comment>
<dbReference type="Pfam" id="PF04255">
    <property type="entry name" value="DUF433"/>
    <property type="match status" value="1"/>
</dbReference>
<protein>
    <recommendedName>
        <fullName evidence="4">DUF433 domain-containing protein</fullName>
    </recommendedName>
</protein>
<proteinExistence type="predicted"/>